<keyword evidence="3" id="KW-1185">Reference proteome</keyword>
<dbReference type="EMBL" id="JAVLVU010000001">
    <property type="protein sequence ID" value="MDT3405276.1"/>
    <property type="molecule type" value="Genomic_DNA"/>
</dbReference>
<comment type="caution">
    <text evidence="2">The sequence shown here is derived from an EMBL/GenBank/DDBJ whole genome shotgun (WGS) entry which is preliminary data.</text>
</comment>
<accession>A0ABU3H0R3</accession>
<sequence>MKTAPNKLVSVIWDGFTITEIESFRSGEVKNGQHFFELKIKQPPNGSPFKPGIDDPDSFKERPITLNFLEYFGQVKPVIANIIKVDYTNDPSQSRQIIIGGTMYQPSGTLSKFSLIAIGLVMLPVLFVAILSLCANSLQHKLIPVNGKVTYFKDDSYKRFKKYTFKISPFKATLYREYDRPLFDESARNIDELFMSDYDGFHKDSIGQHVRFYLFSSDSSKLNTAGEKVTFFDLKRVDGSPVKQNHFWDMWNYITNKSWIYFAWLALLVAQLVCYCSAYYFYKMYALFHVQRNKVLWWSSITLSSVLNLIIIMTVA</sequence>
<keyword evidence="1" id="KW-0812">Transmembrane</keyword>
<gene>
    <name evidence="2" type="ORF">QE417_004348</name>
</gene>
<organism evidence="2 3">
    <name type="scientific">Mucilaginibacter terrae</name>
    <dbReference type="NCBI Taxonomy" id="1955052"/>
    <lineage>
        <taxon>Bacteria</taxon>
        <taxon>Pseudomonadati</taxon>
        <taxon>Bacteroidota</taxon>
        <taxon>Sphingobacteriia</taxon>
        <taxon>Sphingobacteriales</taxon>
        <taxon>Sphingobacteriaceae</taxon>
        <taxon>Mucilaginibacter</taxon>
    </lineage>
</organism>
<evidence type="ECO:0000256" key="1">
    <source>
        <dbReference type="SAM" id="Phobius"/>
    </source>
</evidence>
<protein>
    <recommendedName>
        <fullName evidence="4">DUF3592 domain-containing protein</fullName>
    </recommendedName>
</protein>
<evidence type="ECO:0000313" key="3">
    <source>
        <dbReference type="Proteomes" id="UP001258315"/>
    </source>
</evidence>
<feature type="transmembrane region" description="Helical" evidence="1">
    <location>
        <begin position="113"/>
        <end position="138"/>
    </location>
</feature>
<keyword evidence="1" id="KW-0472">Membrane</keyword>
<feature type="transmembrane region" description="Helical" evidence="1">
    <location>
        <begin position="294"/>
        <end position="315"/>
    </location>
</feature>
<name>A0ABU3H0R3_9SPHI</name>
<feature type="transmembrane region" description="Helical" evidence="1">
    <location>
        <begin position="259"/>
        <end position="282"/>
    </location>
</feature>
<dbReference type="RefSeq" id="WP_311953644.1">
    <property type="nucleotide sequence ID" value="NZ_JAVLVU010000001.1"/>
</dbReference>
<reference evidence="3" key="1">
    <citation type="submission" date="2023-07" db="EMBL/GenBank/DDBJ databases">
        <title>Functional and genomic diversity of the sorghum phyllosphere microbiome.</title>
        <authorList>
            <person name="Shade A."/>
        </authorList>
    </citation>
    <scope>NUCLEOTIDE SEQUENCE [LARGE SCALE GENOMIC DNA]</scope>
    <source>
        <strain evidence="3">SORGH_AS_0422</strain>
    </source>
</reference>
<keyword evidence="1" id="KW-1133">Transmembrane helix</keyword>
<dbReference type="Proteomes" id="UP001258315">
    <property type="component" value="Unassembled WGS sequence"/>
</dbReference>
<proteinExistence type="predicted"/>
<evidence type="ECO:0000313" key="2">
    <source>
        <dbReference type="EMBL" id="MDT3405276.1"/>
    </source>
</evidence>
<evidence type="ECO:0008006" key="4">
    <source>
        <dbReference type="Google" id="ProtNLM"/>
    </source>
</evidence>